<name>A0A1H8GYP4_9BACL</name>
<reference evidence="1 2" key="1">
    <citation type="submission" date="2016-10" db="EMBL/GenBank/DDBJ databases">
        <authorList>
            <person name="de Groot N.N."/>
        </authorList>
    </citation>
    <scope>NUCLEOTIDE SEQUENCE [LARGE SCALE GENOMIC DNA]</scope>
    <source>
        <strain evidence="1 2">CGMCC 1.10238</strain>
    </source>
</reference>
<sequence length="59" mass="6858">MTLRERTLILIQDKGIKKTFIANKLNISNSLFSMFIHNKQPLQKPQIAKLEALIESYNN</sequence>
<dbReference type="EMBL" id="FODH01000001">
    <property type="protein sequence ID" value="SEN49086.1"/>
    <property type="molecule type" value="Genomic_DNA"/>
</dbReference>
<dbReference type="AlphaFoldDB" id="A0A1H8GYP4"/>
<dbReference type="Proteomes" id="UP000198809">
    <property type="component" value="Unassembled WGS sequence"/>
</dbReference>
<proteinExistence type="predicted"/>
<protein>
    <recommendedName>
        <fullName evidence="3">XRE family transcriptional regulator</fullName>
    </recommendedName>
</protein>
<gene>
    <name evidence="1" type="ORF">SAMN04487895_101691</name>
</gene>
<dbReference type="STRING" id="1333845.SAMN04487895_101691"/>
<evidence type="ECO:0000313" key="2">
    <source>
        <dbReference type="Proteomes" id="UP000198809"/>
    </source>
</evidence>
<organism evidence="1 2">
    <name type="scientific">Paenibacillus sophorae</name>
    <dbReference type="NCBI Taxonomy" id="1333845"/>
    <lineage>
        <taxon>Bacteria</taxon>
        <taxon>Bacillati</taxon>
        <taxon>Bacillota</taxon>
        <taxon>Bacilli</taxon>
        <taxon>Bacillales</taxon>
        <taxon>Paenibacillaceae</taxon>
        <taxon>Paenibacillus</taxon>
    </lineage>
</organism>
<accession>A0A1H8GYP4</accession>
<evidence type="ECO:0008006" key="3">
    <source>
        <dbReference type="Google" id="ProtNLM"/>
    </source>
</evidence>
<evidence type="ECO:0000313" key="1">
    <source>
        <dbReference type="EMBL" id="SEN49086.1"/>
    </source>
</evidence>